<dbReference type="GO" id="GO:0005783">
    <property type="term" value="C:endoplasmic reticulum"/>
    <property type="evidence" value="ECO:0007669"/>
    <property type="project" value="TreeGrafter"/>
</dbReference>
<sequence length="305" mass="35881">MLLNLITVILCFLWSFWFIIAIFGKPKGPLLIDKLHDTFVYMPKKIMIKWTQILLGKGAVLIIINILELLHYIFLNSTKYIWFILYNIILTIFVIQIFPFIPNNFVPEIHKYIILAVAAPASFITFLIAVFSNPGDTKLQKLAIKLEFCNKITEQETLKHRSYCSVCHIYIYNNEFRHCEICGTCIPDFDHHCLWIGNCVSKHNLPKFLLFLFTCSLSSFYAFVIGSLTLLSNNMNNFLEYTQNFKLSWKLQYTLLFNYPWVYLACITCCLSAIIKLSFALFHCFILVLYRQTTYKYFRLMRSFS</sequence>
<dbReference type="InterPro" id="IPR039859">
    <property type="entry name" value="PFA4/ZDH16/20/ERF2-like"/>
</dbReference>
<dbReference type="GeneID" id="92364940"/>
<dbReference type="Proteomes" id="UP000186804">
    <property type="component" value="Unassembled WGS sequence"/>
</dbReference>
<dbReference type="EC" id="2.3.1.225" evidence="10"/>
<keyword evidence="7" id="KW-0564">Palmitate</keyword>
<keyword evidence="13" id="KW-1185">Reference proteome</keyword>
<dbReference type="PANTHER" id="PTHR22883:SF301">
    <property type="entry name" value="PALMITOYLTRANSFERASE ZDHHC12"/>
    <property type="match status" value="1"/>
</dbReference>
<dbReference type="GO" id="GO:0005794">
    <property type="term" value="C:Golgi apparatus"/>
    <property type="evidence" value="ECO:0007669"/>
    <property type="project" value="TreeGrafter"/>
</dbReference>
<evidence type="ECO:0000256" key="6">
    <source>
        <dbReference type="ARBA" id="ARBA00023136"/>
    </source>
</evidence>
<comment type="caution">
    <text evidence="12">The sequence shown here is derived from an EMBL/GenBank/DDBJ whole genome shotgun (WGS) entry which is preliminary data.</text>
</comment>
<keyword evidence="6 10" id="KW-0472">Membrane</keyword>
<evidence type="ECO:0000256" key="3">
    <source>
        <dbReference type="ARBA" id="ARBA00022679"/>
    </source>
</evidence>
<organism evidence="12 13">
    <name type="scientific">Cryptosporidium andersoni</name>
    <dbReference type="NCBI Taxonomy" id="117008"/>
    <lineage>
        <taxon>Eukaryota</taxon>
        <taxon>Sar</taxon>
        <taxon>Alveolata</taxon>
        <taxon>Apicomplexa</taxon>
        <taxon>Conoidasida</taxon>
        <taxon>Coccidia</taxon>
        <taxon>Eucoccidiorida</taxon>
        <taxon>Eimeriorina</taxon>
        <taxon>Cryptosporidiidae</taxon>
        <taxon>Cryptosporidium</taxon>
    </lineage>
</organism>
<dbReference type="PANTHER" id="PTHR22883">
    <property type="entry name" value="ZINC FINGER DHHC DOMAIN CONTAINING PROTEIN"/>
    <property type="match status" value="1"/>
</dbReference>
<keyword evidence="3 10" id="KW-0808">Transferase</keyword>
<protein>
    <recommendedName>
        <fullName evidence="10">Palmitoyltransferase</fullName>
        <ecNumber evidence="10">2.3.1.225</ecNumber>
    </recommendedName>
</protein>
<evidence type="ECO:0000256" key="8">
    <source>
        <dbReference type="ARBA" id="ARBA00023288"/>
    </source>
</evidence>
<evidence type="ECO:0000256" key="1">
    <source>
        <dbReference type="ARBA" id="ARBA00004127"/>
    </source>
</evidence>
<dbReference type="RefSeq" id="XP_067067855.1">
    <property type="nucleotide sequence ID" value="XM_067210995.1"/>
</dbReference>
<feature type="transmembrane region" description="Helical" evidence="10">
    <location>
        <begin position="54"/>
        <end position="74"/>
    </location>
</feature>
<evidence type="ECO:0000256" key="10">
    <source>
        <dbReference type="RuleBase" id="RU079119"/>
    </source>
</evidence>
<dbReference type="OrthoDB" id="5977743at2759"/>
<comment type="subcellular location">
    <subcellularLocation>
        <location evidence="1">Endomembrane system</location>
        <topology evidence="1">Multi-pass membrane protein</topology>
    </subcellularLocation>
</comment>
<comment type="catalytic activity">
    <reaction evidence="10">
        <text>L-cysteinyl-[protein] + hexadecanoyl-CoA = S-hexadecanoyl-L-cysteinyl-[protein] + CoA</text>
        <dbReference type="Rhea" id="RHEA:36683"/>
        <dbReference type="Rhea" id="RHEA-COMP:10131"/>
        <dbReference type="Rhea" id="RHEA-COMP:11032"/>
        <dbReference type="ChEBI" id="CHEBI:29950"/>
        <dbReference type="ChEBI" id="CHEBI:57287"/>
        <dbReference type="ChEBI" id="CHEBI:57379"/>
        <dbReference type="ChEBI" id="CHEBI:74151"/>
        <dbReference type="EC" id="2.3.1.225"/>
    </reaction>
</comment>
<accession>A0A1J4MP36</accession>
<dbReference type="InterPro" id="IPR001594">
    <property type="entry name" value="Palmitoyltrfase_DHHC"/>
</dbReference>
<dbReference type="VEuPathDB" id="CryptoDB:cand_007550"/>
<evidence type="ECO:0000256" key="9">
    <source>
        <dbReference type="ARBA" id="ARBA00023315"/>
    </source>
</evidence>
<comment type="domain">
    <text evidence="10">The DHHC domain is required for palmitoyltransferase activity.</text>
</comment>
<feature type="transmembrane region" description="Helical" evidence="10">
    <location>
        <begin position="208"/>
        <end position="232"/>
    </location>
</feature>
<reference evidence="12 13" key="1">
    <citation type="submission" date="2016-10" db="EMBL/GenBank/DDBJ databases">
        <title>Reductive evolution of mitochondrial metabolism and differential evolution of invasion-related proteins in Cryptosporidium.</title>
        <authorList>
            <person name="Liu S."/>
            <person name="Roellig D.M."/>
            <person name="Guo Y."/>
            <person name="Li N."/>
            <person name="Frace M.A."/>
            <person name="Tang K."/>
            <person name="Zhang L."/>
            <person name="Feng Y."/>
            <person name="Xiao L."/>
        </authorList>
    </citation>
    <scope>NUCLEOTIDE SEQUENCE [LARGE SCALE GENOMIC DNA]</scope>
    <source>
        <strain evidence="12">30847</strain>
    </source>
</reference>
<feature type="domain" description="Palmitoyltransferase DHHC" evidence="11">
    <location>
        <begin position="159"/>
        <end position="298"/>
    </location>
</feature>
<evidence type="ECO:0000256" key="7">
    <source>
        <dbReference type="ARBA" id="ARBA00023139"/>
    </source>
</evidence>
<comment type="similarity">
    <text evidence="2 10">Belongs to the DHHC palmitoyltransferase family.</text>
</comment>
<evidence type="ECO:0000313" key="12">
    <source>
        <dbReference type="EMBL" id="OII76009.1"/>
    </source>
</evidence>
<evidence type="ECO:0000313" key="13">
    <source>
        <dbReference type="Proteomes" id="UP000186804"/>
    </source>
</evidence>
<evidence type="ECO:0000256" key="2">
    <source>
        <dbReference type="ARBA" id="ARBA00008574"/>
    </source>
</evidence>
<keyword evidence="8" id="KW-0449">Lipoprotein</keyword>
<evidence type="ECO:0000259" key="11">
    <source>
        <dbReference type="Pfam" id="PF01529"/>
    </source>
</evidence>
<dbReference type="PROSITE" id="PS50216">
    <property type="entry name" value="DHHC"/>
    <property type="match status" value="1"/>
</dbReference>
<feature type="transmembrane region" description="Helical" evidence="10">
    <location>
        <begin position="253"/>
        <end position="274"/>
    </location>
</feature>
<keyword evidence="4 10" id="KW-0812">Transmembrane</keyword>
<feature type="transmembrane region" description="Helical" evidence="10">
    <location>
        <begin position="6"/>
        <end position="24"/>
    </location>
</feature>
<dbReference type="GO" id="GO:0019706">
    <property type="term" value="F:protein-cysteine S-palmitoyltransferase activity"/>
    <property type="evidence" value="ECO:0007669"/>
    <property type="project" value="UniProtKB-EC"/>
</dbReference>
<dbReference type="GO" id="GO:0006612">
    <property type="term" value="P:protein targeting to membrane"/>
    <property type="evidence" value="ECO:0007669"/>
    <property type="project" value="TreeGrafter"/>
</dbReference>
<gene>
    <name evidence="12" type="ORF">cand_007550</name>
</gene>
<keyword evidence="5 10" id="KW-1133">Transmembrane helix</keyword>
<keyword evidence="9 10" id="KW-0012">Acyltransferase</keyword>
<dbReference type="EMBL" id="LRBS01000069">
    <property type="protein sequence ID" value="OII76009.1"/>
    <property type="molecule type" value="Genomic_DNA"/>
</dbReference>
<evidence type="ECO:0000256" key="4">
    <source>
        <dbReference type="ARBA" id="ARBA00022692"/>
    </source>
</evidence>
<dbReference type="Pfam" id="PF01529">
    <property type="entry name" value="DHHC"/>
    <property type="match status" value="1"/>
</dbReference>
<name>A0A1J4MP36_9CRYT</name>
<proteinExistence type="inferred from homology"/>
<dbReference type="AlphaFoldDB" id="A0A1J4MP36"/>
<feature type="transmembrane region" description="Helical" evidence="10">
    <location>
        <begin position="80"/>
        <end position="100"/>
    </location>
</feature>
<evidence type="ECO:0000256" key="5">
    <source>
        <dbReference type="ARBA" id="ARBA00022989"/>
    </source>
</evidence>
<feature type="transmembrane region" description="Helical" evidence="10">
    <location>
        <begin position="112"/>
        <end position="132"/>
    </location>
</feature>